<name>A0A8S9XWP2_APOLU</name>
<comment type="caution">
    <text evidence="8">The sequence shown here is derived from an EMBL/GenBank/DDBJ whole genome shotgun (WGS) entry which is preliminary data.</text>
</comment>
<evidence type="ECO:0008006" key="10">
    <source>
        <dbReference type="Google" id="ProtNLM"/>
    </source>
</evidence>
<feature type="transmembrane region" description="Helical" evidence="7">
    <location>
        <begin position="20"/>
        <end position="43"/>
    </location>
</feature>
<evidence type="ECO:0000256" key="1">
    <source>
        <dbReference type="ARBA" id="ARBA00004477"/>
    </source>
</evidence>
<reference evidence="8" key="1">
    <citation type="journal article" date="2021" name="Mol. Ecol. Resour.">
        <title>Apolygus lucorum genome provides insights into omnivorousness and mesophyll feeding.</title>
        <authorList>
            <person name="Liu Y."/>
            <person name="Liu H."/>
            <person name="Wang H."/>
            <person name="Huang T."/>
            <person name="Liu B."/>
            <person name="Yang B."/>
            <person name="Yin L."/>
            <person name="Li B."/>
            <person name="Zhang Y."/>
            <person name="Zhang S."/>
            <person name="Jiang F."/>
            <person name="Zhang X."/>
            <person name="Ren Y."/>
            <person name="Wang B."/>
            <person name="Wang S."/>
            <person name="Lu Y."/>
            <person name="Wu K."/>
            <person name="Fan W."/>
            <person name="Wang G."/>
        </authorList>
    </citation>
    <scope>NUCLEOTIDE SEQUENCE</scope>
    <source>
        <strain evidence="8">12Hb</strain>
    </source>
</reference>
<gene>
    <name evidence="8" type="ORF">GE061_010428</name>
</gene>
<keyword evidence="3 7" id="KW-0812">Transmembrane</keyword>
<evidence type="ECO:0000256" key="7">
    <source>
        <dbReference type="SAM" id="Phobius"/>
    </source>
</evidence>
<dbReference type="EMBL" id="WIXP02000003">
    <property type="protein sequence ID" value="KAF6212721.1"/>
    <property type="molecule type" value="Genomic_DNA"/>
</dbReference>
<evidence type="ECO:0000256" key="6">
    <source>
        <dbReference type="ARBA" id="ARBA00023136"/>
    </source>
</evidence>
<evidence type="ECO:0000256" key="5">
    <source>
        <dbReference type="ARBA" id="ARBA00022989"/>
    </source>
</evidence>
<accession>A0A8S9XWP2</accession>
<sequence length="53" mass="6210">MAYQTLMQEYMQMPVVTRAYTTACVVTTLAVQLEIVSPFQLYFNPILIMKQYQ</sequence>
<evidence type="ECO:0000256" key="4">
    <source>
        <dbReference type="ARBA" id="ARBA00022824"/>
    </source>
</evidence>
<dbReference type="AlphaFoldDB" id="A0A8S9XWP2"/>
<dbReference type="GO" id="GO:0005789">
    <property type="term" value="C:endoplasmic reticulum membrane"/>
    <property type="evidence" value="ECO:0007669"/>
    <property type="project" value="UniProtKB-SubCell"/>
</dbReference>
<comment type="similarity">
    <text evidence="2">Belongs to the derlin family.</text>
</comment>
<dbReference type="Pfam" id="PF04511">
    <property type="entry name" value="DER1"/>
    <property type="match status" value="1"/>
</dbReference>
<comment type="subcellular location">
    <subcellularLocation>
        <location evidence="1">Endoplasmic reticulum membrane</location>
        <topology evidence="1">Multi-pass membrane protein</topology>
    </subcellularLocation>
</comment>
<keyword evidence="6 7" id="KW-0472">Membrane</keyword>
<feature type="non-terminal residue" evidence="8">
    <location>
        <position position="53"/>
    </location>
</feature>
<proteinExistence type="inferred from homology"/>
<evidence type="ECO:0000256" key="2">
    <source>
        <dbReference type="ARBA" id="ARBA00008917"/>
    </source>
</evidence>
<dbReference type="Proteomes" id="UP000466442">
    <property type="component" value="Unassembled WGS sequence"/>
</dbReference>
<keyword evidence="5 7" id="KW-1133">Transmembrane helix</keyword>
<dbReference type="PANTHER" id="PTHR11009">
    <property type="entry name" value="DER1-LIKE PROTEIN, DERLIN"/>
    <property type="match status" value="1"/>
</dbReference>
<keyword evidence="4" id="KW-0256">Endoplasmic reticulum</keyword>
<protein>
    <recommendedName>
        <fullName evidence="10">Derlin-2</fullName>
    </recommendedName>
</protein>
<keyword evidence="9" id="KW-1185">Reference proteome</keyword>
<evidence type="ECO:0000313" key="8">
    <source>
        <dbReference type="EMBL" id="KAF6212721.1"/>
    </source>
</evidence>
<dbReference type="InterPro" id="IPR007599">
    <property type="entry name" value="DER1"/>
</dbReference>
<evidence type="ECO:0000256" key="3">
    <source>
        <dbReference type="ARBA" id="ARBA00022692"/>
    </source>
</evidence>
<dbReference type="OrthoDB" id="1716531at2759"/>
<organism evidence="8 9">
    <name type="scientific">Apolygus lucorum</name>
    <name type="common">Small green plant bug</name>
    <name type="synonym">Lygocoris lucorum</name>
    <dbReference type="NCBI Taxonomy" id="248454"/>
    <lineage>
        <taxon>Eukaryota</taxon>
        <taxon>Metazoa</taxon>
        <taxon>Ecdysozoa</taxon>
        <taxon>Arthropoda</taxon>
        <taxon>Hexapoda</taxon>
        <taxon>Insecta</taxon>
        <taxon>Pterygota</taxon>
        <taxon>Neoptera</taxon>
        <taxon>Paraneoptera</taxon>
        <taxon>Hemiptera</taxon>
        <taxon>Heteroptera</taxon>
        <taxon>Panheteroptera</taxon>
        <taxon>Cimicomorpha</taxon>
        <taxon>Miridae</taxon>
        <taxon>Mirini</taxon>
        <taxon>Apolygus</taxon>
    </lineage>
</organism>
<dbReference type="GO" id="GO:0006950">
    <property type="term" value="P:response to stress"/>
    <property type="evidence" value="ECO:0007669"/>
    <property type="project" value="UniProtKB-ARBA"/>
</dbReference>
<evidence type="ECO:0000313" key="9">
    <source>
        <dbReference type="Proteomes" id="UP000466442"/>
    </source>
</evidence>